<feature type="compositionally biased region" description="Basic and acidic residues" evidence="1">
    <location>
        <begin position="26"/>
        <end position="35"/>
    </location>
</feature>
<reference evidence="2" key="2">
    <citation type="submission" date="2020-10" db="EMBL/GenBank/DDBJ databases">
        <authorList>
            <person name="Cooper E.A."/>
            <person name="Brenton Z.W."/>
            <person name="Flinn B.S."/>
            <person name="Jenkins J."/>
            <person name="Shu S."/>
            <person name="Flowers D."/>
            <person name="Luo F."/>
            <person name="Wang Y."/>
            <person name="Xia P."/>
            <person name="Barry K."/>
            <person name="Daum C."/>
            <person name="Lipzen A."/>
            <person name="Yoshinaga Y."/>
            <person name="Schmutz J."/>
            <person name="Saski C."/>
            <person name="Vermerris W."/>
            <person name="Kresovich S."/>
        </authorList>
    </citation>
    <scope>NUCLEOTIDE SEQUENCE</scope>
</reference>
<dbReference type="EMBL" id="CM027681">
    <property type="protein sequence ID" value="KAG0545454.1"/>
    <property type="molecule type" value="Genomic_DNA"/>
</dbReference>
<sequence>MMRIRFQQRHGFHKPPRPNGSMPFHPRSETADRHAAPRVLHSTARRFSVASSVHEISPPLLSATGGDQLRRTPSWLVASPFLQVSSEANDGQQ</sequence>
<reference evidence="2" key="1">
    <citation type="journal article" date="2019" name="BMC Genomics">
        <title>A new reference genome for Sorghum bicolor reveals high levels of sequence similarity between sweet and grain genotypes: implications for the genetics of sugar metabolism.</title>
        <authorList>
            <person name="Cooper E.A."/>
            <person name="Brenton Z.W."/>
            <person name="Flinn B.S."/>
            <person name="Jenkins J."/>
            <person name="Shu S."/>
            <person name="Flowers D."/>
            <person name="Luo F."/>
            <person name="Wang Y."/>
            <person name="Xia P."/>
            <person name="Barry K."/>
            <person name="Daum C."/>
            <person name="Lipzen A."/>
            <person name="Yoshinaga Y."/>
            <person name="Schmutz J."/>
            <person name="Saski C."/>
            <person name="Vermerris W."/>
            <person name="Kresovich S."/>
        </authorList>
    </citation>
    <scope>NUCLEOTIDE SEQUENCE</scope>
</reference>
<feature type="compositionally biased region" description="Basic residues" evidence="1">
    <location>
        <begin position="1"/>
        <end position="16"/>
    </location>
</feature>
<dbReference type="Proteomes" id="UP000807115">
    <property type="component" value="Chromosome 2"/>
</dbReference>
<accession>A0A921UUU6</accession>
<organism evidence="2 3">
    <name type="scientific">Sorghum bicolor</name>
    <name type="common">Sorghum</name>
    <name type="synonym">Sorghum vulgare</name>
    <dbReference type="NCBI Taxonomy" id="4558"/>
    <lineage>
        <taxon>Eukaryota</taxon>
        <taxon>Viridiplantae</taxon>
        <taxon>Streptophyta</taxon>
        <taxon>Embryophyta</taxon>
        <taxon>Tracheophyta</taxon>
        <taxon>Spermatophyta</taxon>
        <taxon>Magnoliopsida</taxon>
        <taxon>Liliopsida</taxon>
        <taxon>Poales</taxon>
        <taxon>Poaceae</taxon>
        <taxon>PACMAD clade</taxon>
        <taxon>Panicoideae</taxon>
        <taxon>Andropogonodae</taxon>
        <taxon>Andropogoneae</taxon>
        <taxon>Sorghinae</taxon>
        <taxon>Sorghum</taxon>
    </lineage>
</organism>
<protein>
    <submittedName>
        <fullName evidence="2">Uncharacterized protein</fullName>
    </submittedName>
</protein>
<evidence type="ECO:0000256" key="1">
    <source>
        <dbReference type="SAM" id="MobiDB-lite"/>
    </source>
</evidence>
<dbReference type="AlphaFoldDB" id="A0A921UUU6"/>
<feature type="region of interest" description="Disordered" evidence="1">
    <location>
        <begin position="1"/>
        <end position="36"/>
    </location>
</feature>
<name>A0A921UUU6_SORBI</name>
<gene>
    <name evidence="2" type="ORF">BDA96_02G363000</name>
</gene>
<evidence type="ECO:0000313" key="2">
    <source>
        <dbReference type="EMBL" id="KAG0545454.1"/>
    </source>
</evidence>
<evidence type="ECO:0000313" key="3">
    <source>
        <dbReference type="Proteomes" id="UP000807115"/>
    </source>
</evidence>
<comment type="caution">
    <text evidence="2">The sequence shown here is derived from an EMBL/GenBank/DDBJ whole genome shotgun (WGS) entry which is preliminary data.</text>
</comment>
<proteinExistence type="predicted"/>